<dbReference type="RefSeq" id="XP_037144054.1">
    <property type="nucleotide sequence ID" value="XM_037288159.1"/>
</dbReference>
<feature type="compositionally biased region" description="Basic and acidic residues" evidence="1">
    <location>
        <begin position="332"/>
        <end position="348"/>
    </location>
</feature>
<dbReference type="EMBL" id="CP058607">
    <property type="protein sequence ID" value="QLG72326.1"/>
    <property type="molecule type" value="Genomic_DNA"/>
</dbReference>
<protein>
    <recommendedName>
        <fullName evidence="4">Bud neck involved protein</fullName>
    </recommendedName>
</protein>
<organism evidence="2 3">
    <name type="scientific">Zygotorulaspora mrakii</name>
    <name type="common">Zygosaccharomyces mrakii</name>
    <dbReference type="NCBI Taxonomy" id="42260"/>
    <lineage>
        <taxon>Eukaryota</taxon>
        <taxon>Fungi</taxon>
        <taxon>Dikarya</taxon>
        <taxon>Ascomycota</taxon>
        <taxon>Saccharomycotina</taxon>
        <taxon>Saccharomycetes</taxon>
        <taxon>Saccharomycetales</taxon>
        <taxon>Saccharomycetaceae</taxon>
        <taxon>Zygotorulaspora</taxon>
    </lineage>
</organism>
<dbReference type="GeneID" id="59236050"/>
<evidence type="ECO:0000313" key="2">
    <source>
        <dbReference type="EMBL" id="QLG72326.1"/>
    </source>
</evidence>
<evidence type="ECO:0000313" key="3">
    <source>
        <dbReference type="Proteomes" id="UP000509704"/>
    </source>
</evidence>
<dbReference type="AlphaFoldDB" id="A0A7H9B1N0"/>
<dbReference type="KEGG" id="zmk:HG535_0D00330"/>
<feature type="compositionally biased region" description="Polar residues" evidence="1">
    <location>
        <begin position="288"/>
        <end position="305"/>
    </location>
</feature>
<dbReference type="PANTHER" id="PTHR12751">
    <property type="entry name" value="PHOSPHATASE AND ACTIN REGULATOR PHACTR"/>
    <property type="match status" value="1"/>
</dbReference>
<sequence>MMSQGKEQGNNRELLNSSFYSSSSINTLDHARNFRNSLILRDMSDHSLETSLKSDNSYPDEKPINGVHVLPQQIARDEETVTMKMSTSPSLSALAGILNEKSRLAQQQAKNSIKTVNVISEETDFYDPNPTASRNDPVMSPNLIDVDGNDSIHFPKIAPPPNALISEQPDFLSSPKMDRNKSQSFKELPKERGGIKNDSRHEPETSIVNDHMSYDKNVKQKIDSGEASHHLSASISSIGPKKKKNIFSFLRRRSSAEIIPKESTNTPDSKSGIPNSSSFSSGTLVSSQTPTRMTKKSYSSNNIFSTFKKGKNNKEESANRTRSHSTTAPLSEKSDVKIINSRTDESIKLHKTRSPSIHKEPKFRKPTPLSFEHIDMSKSSLSQALIPESTPSDENNEDTLLPDDSRLDTGEVLFPKSLSKHEVDSIVSLERCRSTKSNKRSSIASHRRSLTDTLSINAQNEGMFVTEGSSIVISTPDLTKSPTSSILRNGTFEPLEFASNSSVVHDENGLPPTELIDIGDLETYPKVNSFSLHSIEEKLNEMTLDADKELGLSKDVGIQSFKKEMADDPELMSDIMEFASLINFGDGINIEIDDKAIETPYKTVMPSRTSDHSLNETQELDSMHLSQSQFGSEKEDLNLSFGEHFGSGEGFEAHKHNSSPEKYISEDLHTADEYDGFENENFNEIGRSSENTPQIRQLIPDSQMARPLSMSFRGLRAPSLNASLLDSSVIESSLNTGEYVTSSVTDKTLNRVSFSSRIILYDTYAEDEYDRKPDIATCNQLTPQLAQLIKAELNELKCGMEVHEESKCYTHFY</sequence>
<reference evidence="2 3" key="1">
    <citation type="submission" date="2020-07" db="EMBL/GenBank/DDBJ databases">
        <title>The yeast mating-type switching endonuclease HO is a domesticated member of an unorthodox homing genetic element family.</title>
        <authorList>
            <person name="Coughlan A.Y."/>
            <person name="Lombardi L."/>
            <person name="Braun-Galleani S."/>
            <person name="Martos A.R."/>
            <person name="Galeote V."/>
            <person name="Bigey F."/>
            <person name="Dequin S."/>
            <person name="Byrne K.P."/>
            <person name="Wolfe K.H."/>
        </authorList>
    </citation>
    <scope>NUCLEOTIDE SEQUENCE [LARGE SCALE GENOMIC DNA]</scope>
    <source>
        <strain evidence="2 3">NRRL Y-6702</strain>
    </source>
</reference>
<feature type="compositionally biased region" description="Polar residues" evidence="1">
    <location>
        <begin position="377"/>
        <end position="393"/>
    </location>
</feature>
<evidence type="ECO:0008006" key="4">
    <source>
        <dbReference type="Google" id="ProtNLM"/>
    </source>
</evidence>
<keyword evidence="3" id="KW-1185">Reference proteome</keyword>
<proteinExistence type="predicted"/>
<feature type="region of interest" description="Disordered" evidence="1">
    <location>
        <begin position="159"/>
        <end position="214"/>
    </location>
</feature>
<feature type="compositionally biased region" description="Low complexity" evidence="1">
    <location>
        <begin position="269"/>
        <end position="287"/>
    </location>
</feature>
<dbReference type="Proteomes" id="UP000509704">
    <property type="component" value="Chromosome 4"/>
</dbReference>
<accession>A0A7H9B1N0</accession>
<dbReference type="GO" id="GO:0003779">
    <property type="term" value="F:actin binding"/>
    <property type="evidence" value="ECO:0007669"/>
    <property type="project" value="TreeGrafter"/>
</dbReference>
<feature type="region of interest" description="Disordered" evidence="1">
    <location>
        <begin position="258"/>
        <end position="407"/>
    </location>
</feature>
<dbReference type="OrthoDB" id="5563016at2759"/>
<dbReference type="PANTHER" id="PTHR12751:SF18">
    <property type="entry name" value="PHOSPHATASE AND ACTIN REGULATOR 1"/>
    <property type="match status" value="1"/>
</dbReference>
<feature type="compositionally biased region" description="Basic and acidic residues" evidence="1">
    <location>
        <begin position="187"/>
        <end position="204"/>
    </location>
</feature>
<gene>
    <name evidence="2" type="ORF">HG535_0D00330</name>
</gene>
<dbReference type="GO" id="GO:0030036">
    <property type="term" value="P:actin cytoskeleton organization"/>
    <property type="evidence" value="ECO:0007669"/>
    <property type="project" value="TreeGrafter"/>
</dbReference>
<name>A0A7H9B1N0_ZYGMR</name>
<evidence type="ECO:0000256" key="1">
    <source>
        <dbReference type="SAM" id="MobiDB-lite"/>
    </source>
</evidence>